<dbReference type="EMBL" id="AP014862">
    <property type="protein sequence ID" value="BAU76769.1"/>
    <property type="molecule type" value="Genomic_DNA"/>
</dbReference>
<dbReference type="AlphaFoldDB" id="A0AAD1FHW2"/>
<gene>
    <name evidence="1" type="ORF">KF707C_50810</name>
</gene>
<evidence type="ECO:0000313" key="2">
    <source>
        <dbReference type="Proteomes" id="UP000218554"/>
    </source>
</evidence>
<dbReference type="KEGG" id="pfuw:KF707C_50810"/>
<name>A0AAD1FHW2_METFU</name>
<evidence type="ECO:0008006" key="3">
    <source>
        <dbReference type="Google" id="ProtNLM"/>
    </source>
</evidence>
<protein>
    <recommendedName>
        <fullName evidence="3">SatD family (SatD)</fullName>
    </recommendedName>
</protein>
<proteinExistence type="predicted"/>
<evidence type="ECO:0000313" key="1">
    <source>
        <dbReference type="EMBL" id="BAU76769.1"/>
    </source>
</evidence>
<accession>A0AAD1FHW2</accession>
<dbReference type="RefSeq" id="WP_003451090.1">
    <property type="nucleotide sequence ID" value="NZ_AJMR01000126.1"/>
</dbReference>
<reference evidence="1 2" key="2">
    <citation type="journal article" date="2017" name="Int. J. Syst. Evol. Microbiol.">
        <title>Pseudomonas furukawaii sp. nov., a polychlorinated biphenyl-degrading bacterium isolated from biphenyl-contaminated soil in Japan.</title>
        <authorList>
            <person name="Kimura N."/>
            <person name="Watanabe T."/>
            <person name="Suenaga H."/>
            <person name="Fujihara H."/>
            <person name="Futagami T."/>
            <person name="Goto M."/>
            <person name="Hanada S."/>
            <person name="Hirose J."/>
        </authorList>
    </citation>
    <scope>NUCLEOTIDE SEQUENCE [LARGE SCALE GENOMIC DNA]</scope>
    <source>
        <strain evidence="2">DSM 10086 / NBRC 110670 / KF707</strain>
    </source>
</reference>
<organism evidence="1 2">
    <name type="scientific">Metapseudomonas furukawaii</name>
    <name type="common">Pseudomonas furukawaii</name>
    <dbReference type="NCBI Taxonomy" id="1149133"/>
    <lineage>
        <taxon>Bacteria</taxon>
        <taxon>Pseudomonadati</taxon>
        <taxon>Pseudomonadota</taxon>
        <taxon>Gammaproteobacteria</taxon>
        <taxon>Pseudomonadales</taxon>
        <taxon>Pseudomonadaceae</taxon>
        <taxon>Metapseudomonas</taxon>
    </lineage>
</organism>
<reference evidence="2" key="1">
    <citation type="submission" date="2015-05" db="EMBL/GenBank/DDBJ databases">
        <title>Draft genome sequencing of a biphenyl-degrading bacterium, Pseudomonas balearica KF707 (=NBRC110670).</title>
        <authorList>
            <person name="Kimura N."/>
            <person name="Hirose J."/>
            <person name="Watanabe T."/>
            <person name="Suenaga H."/>
            <person name="Fujihara H."/>
            <person name="Noguchi M."/>
            <person name="Hashimoto M."/>
            <person name="Shimodaira J."/>
            <person name="Tsuchikane K."/>
            <person name="Hosoyama A."/>
            <person name="Yamazoe A."/>
            <person name="Fujita N."/>
            <person name="Furukawa K."/>
        </authorList>
    </citation>
    <scope>NUCLEOTIDE SEQUENCE [LARGE SCALE GENOMIC DNA]</scope>
    <source>
        <strain evidence="2">DSM 10086 / NBRC 110670 / KF707</strain>
    </source>
</reference>
<sequence>MTIKAVLTGDLVHSQAARDVLAYVDGLHEVLRKLEGRFAFQAETYRGDGFQLVPGDASEAMRCAVLLRAGLIAASPATERWDARIAVGLGQVDARGGFGEAFVLSGRGLDGMKKSRLALFSRDERLLERLELATEFVAAIIDGWTAVEAQTYFLQTLAGLDQQGTADLLGKSRVTVNKALQRANARLVERYLECSRKWIEELLRHG</sequence>
<dbReference type="Proteomes" id="UP000218554">
    <property type="component" value="Chromosome"/>
</dbReference>
<keyword evidence="2" id="KW-1185">Reference proteome</keyword>